<evidence type="ECO:0000259" key="9">
    <source>
        <dbReference type="PROSITE" id="PS51373"/>
    </source>
</evidence>
<dbReference type="Pfam" id="PF01355">
    <property type="entry name" value="HIPIP"/>
    <property type="match status" value="1"/>
</dbReference>
<name>A0A4T0V0Y3_9NEIS</name>
<keyword evidence="5 7" id="KW-0408">Iron</keyword>
<organism evidence="10 11">
    <name type="scientific">Crenobacter intestini</name>
    <dbReference type="NCBI Taxonomy" id="2563443"/>
    <lineage>
        <taxon>Bacteria</taxon>
        <taxon>Pseudomonadati</taxon>
        <taxon>Pseudomonadota</taxon>
        <taxon>Betaproteobacteria</taxon>
        <taxon>Neisseriales</taxon>
        <taxon>Neisseriaceae</taxon>
        <taxon>Crenobacter</taxon>
    </lineage>
</organism>
<dbReference type="EMBL" id="STGJ01000003">
    <property type="protein sequence ID" value="TIC85202.1"/>
    <property type="molecule type" value="Genomic_DNA"/>
</dbReference>
<evidence type="ECO:0000256" key="4">
    <source>
        <dbReference type="ARBA" id="ARBA00022982"/>
    </source>
</evidence>
<keyword evidence="4 7" id="KW-0249">Electron transport</keyword>
<keyword evidence="2 7" id="KW-0004">4Fe-4S</keyword>
<dbReference type="InterPro" id="IPR036369">
    <property type="entry name" value="HIPIP_sf"/>
</dbReference>
<evidence type="ECO:0000256" key="5">
    <source>
        <dbReference type="ARBA" id="ARBA00023004"/>
    </source>
</evidence>
<evidence type="ECO:0000256" key="1">
    <source>
        <dbReference type="ARBA" id="ARBA00022448"/>
    </source>
</evidence>
<dbReference type="InterPro" id="IPR000170">
    <property type="entry name" value="High_potential_FeS_prot"/>
</dbReference>
<feature type="domain" description="High potential iron-sulfur proteins family profile" evidence="9">
    <location>
        <begin position="26"/>
        <end position="103"/>
    </location>
</feature>
<dbReference type="GO" id="GO:0019646">
    <property type="term" value="P:aerobic electron transport chain"/>
    <property type="evidence" value="ECO:0007669"/>
    <property type="project" value="InterPro"/>
</dbReference>
<keyword evidence="1 7" id="KW-0813">Transport</keyword>
<reference evidence="10 11" key="1">
    <citation type="submission" date="2019-04" db="EMBL/GenBank/DDBJ databases">
        <title>Crenobacter sp. nov.</title>
        <authorList>
            <person name="Shi S."/>
        </authorList>
    </citation>
    <scope>NUCLEOTIDE SEQUENCE [LARGE SCALE GENOMIC DNA]</scope>
    <source>
        <strain evidence="10 11">GY 70310</strain>
    </source>
</reference>
<feature type="signal peptide" evidence="8">
    <location>
        <begin position="1"/>
        <end position="27"/>
    </location>
</feature>
<evidence type="ECO:0000256" key="8">
    <source>
        <dbReference type="SAM" id="SignalP"/>
    </source>
</evidence>
<dbReference type="PROSITE" id="PS51318">
    <property type="entry name" value="TAT"/>
    <property type="match status" value="1"/>
</dbReference>
<keyword evidence="8" id="KW-0732">Signal</keyword>
<evidence type="ECO:0000256" key="6">
    <source>
        <dbReference type="ARBA" id="ARBA00023014"/>
    </source>
</evidence>
<dbReference type="AlphaFoldDB" id="A0A4T0V0Y3"/>
<evidence type="ECO:0000256" key="3">
    <source>
        <dbReference type="ARBA" id="ARBA00022723"/>
    </source>
</evidence>
<dbReference type="InterPro" id="IPR006311">
    <property type="entry name" value="TAT_signal"/>
</dbReference>
<evidence type="ECO:0000256" key="2">
    <source>
        <dbReference type="ARBA" id="ARBA00022485"/>
    </source>
</evidence>
<proteinExistence type="inferred from homology"/>
<evidence type="ECO:0000256" key="7">
    <source>
        <dbReference type="RuleBase" id="RU000620"/>
    </source>
</evidence>
<dbReference type="GO" id="GO:0009055">
    <property type="term" value="F:electron transfer activity"/>
    <property type="evidence" value="ECO:0007669"/>
    <property type="project" value="InterPro"/>
</dbReference>
<comment type="caution">
    <text evidence="10">The sequence shown here is derived from an EMBL/GenBank/DDBJ whole genome shotgun (WGS) entry which is preliminary data.</text>
</comment>
<keyword evidence="6 7" id="KW-0411">Iron-sulfur</keyword>
<keyword evidence="11" id="KW-1185">Reference proteome</keyword>
<keyword evidence="3 7" id="KW-0479">Metal-binding</keyword>
<feature type="chain" id="PRO_5020533238" description="High-potential iron-sulfur protein" evidence="8">
    <location>
        <begin position="28"/>
        <end position="103"/>
    </location>
</feature>
<dbReference type="PROSITE" id="PS51373">
    <property type="entry name" value="HIPIP"/>
    <property type="match status" value="1"/>
</dbReference>
<dbReference type="OrthoDB" id="5298540at2"/>
<protein>
    <recommendedName>
        <fullName evidence="7">High-potential iron-sulfur protein</fullName>
        <shortName evidence="7">HiPIP</shortName>
    </recommendedName>
</protein>
<sequence>MTSRRTFLMKVIPAAGALAVLGNQAMAAPATATEADPQAKALGYVTDAKKVDKAKYPKYAAGQTCSNCQFYQGKPTDASAPCPMLGGKLVAGKGWCNVWAKKA</sequence>
<dbReference type="SUPFAM" id="SSF57652">
    <property type="entry name" value="HIPIP (high potential iron protein)"/>
    <property type="match status" value="1"/>
</dbReference>
<comment type="subunit">
    <text evidence="7">Homodimer.</text>
</comment>
<evidence type="ECO:0000313" key="11">
    <source>
        <dbReference type="Proteomes" id="UP000308891"/>
    </source>
</evidence>
<comment type="function">
    <text evidence="7">Specific class of high-redox-potential 4Fe-4S ferredoxins. Functions in anaerobic electron transport in most purple and in some other photosynthetic bacteria and in at least one genus (Paracoccus) of halophilic, denitrifying bacteria.</text>
</comment>
<comment type="similarity">
    <text evidence="7">Belongs to the high-potential iron-sulfur protein (HiPIP) family.</text>
</comment>
<dbReference type="RefSeq" id="WP_136551650.1">
    <property type="nucleotide sequence ID" value="NZ_STGJ01000003.1"/>
</dbReference>
<dbReference type="GO" id="GO:0051539">
    <property type="term" value="F:4 iron, 4 sulfur cluster binding"/>
    <property type="evidence" value="ECO:0007669"/>
    <property type="project" value="UniProtKB-KW"/>
</dbReference>
<gene>
    <name evidence="10" type="ORF">E5K04_04175</name>
</gene>
<evidence type="ECO:0000313" key="10">
    <source>
        <dbReference type="EMBL" id="TIC85202.1"/>
    </source>
</evidence>
<dbReference type="Gene3D" id="4.10.490.10">
    <property type="entry name" value="High potential iron-sulphur protein"/>
    <property type="match status" value="1"/>
</dbReference>
<dbReference type="Proteomes" id="UP000308891">
    <property type="component" value="Unassembled WGS sequence"/>
</dbReference>
<accession>A0A4T0V0Y3</accession>
<dbReference type="GO" id="GO:0046872">
    <property type="term" value="F:metal ion binding"/>
    <property type="evidence" value="ECO:0007669"/>
    <property type="project" value="UniProtKB-KW"/>
</dbReference>